<dbReference type="STRING" id="644282.Deba_0760"/>
<dbReference type="GO" id="GO:0030170">
    <property type="term" value="F:pyridoxal phosphate binding"/>
    <property type="evidence" value="ECO:0007669"/>
    <property type="project" value="InterPro"/>
</dbReference>
<evidence type="ECO:0000313" key="3">
    <source>
        <dbReference type="Proteomes" id="UP000009047"/>
    </source>
</evidence>
<sequence length="146" mass="15616">MSHAEVVSVNISLEKGLPKTPIAEGRLEPDVGLVGDAHAGPWHRQLSLLAMESIDIMRQRGAEVNPGDFAENITTRGLCLHTLPVGTLLQIGPVRAAVTQIGKECHAGCAIRQKVGDCIMPRQGIFVRVLNAGTVRPGDAVRLLED</sequence>
<dbReference type="Pfam" id="PF03473">
    <property type="entry name" value="MOSC"/>
    <property type="match status" value="1"/>
</dbReference>
<dbReference type="KEGG" id="dbr:Deba_0760"/>
<dbReference type="PANTHER" id="PTHR36930">
    <property type="entry name" value="METAL-SULFUR CLUSTER BIOSYNTHESIS PROTEINS YUAD-RELATED"/>
    <property type="match status" value="1"/>
</dbReference>
<dbReference type="InterPro" id="IPR011037">
    <property type="entry name" value="Pyrv_Knase-like_insert_dom_sf"/>
</dbReference>
<gene>
    <name evidence="2" type="ordered locus">Deba_0760</name>
</gene>
<dbReference type="EMBL" id="CP002085">
    <property type="protein sequence ID" value="ADK84132.1"/>
    <property type="molecule type" value="Genomic_DNA"/>
</dbReference>
<dbReference type="GO" id="GO:0003824">
    <property type="term" value="F:catalytic activity"/>
    <property type="evidence" value="ECO:0007669"/>
    <property type="project" value="InterPro"/>
</dbReference>
<evidence type="ECO:0000313" key="2">
    <source>
        <dbReference type="EMBL" id="ADK84132.1"/>
    </source>
</evidence>
<dbReference type="InterPro" id="IPR052716">
    <property type="entry name" value="MOSC_domain"/>
</dbReference>
<dbReference type="GO" id="GO:0030151">
    <property type="term" value="F:molybdenum ion binding"/>
    <property type="evidence" value="ECO:0007669"/>
    <property type="project" value="InterPro"/>
</dbReference>
<dbReference type="SUPFAM" id="SSF50800">
    <property type="entry name" value="PK beta-barrel domain-like"/>
    <property type="match status" value="1"/>
</dbReference>
<keyword evidence="3" id="KW-1185">Reference proteome</keyword>
<dbReference type="RefSeq" id="WP_013257587.1">
    <property type="nucleotide sequence ID" value="NC_014365.1"/>
</dbReference>
<dbReference type="InterPro" id="IPR005302">
    <property type="entry name" value="MoCF_Sase_C"/>
</dbReference>
<dbReference type="HOGENOM" id="CLU_122785_1_0_7"/>
<evidence type="ECO:0000259" key="1">
    <source>
        <dbReference type="PROSITE" id="PS51340"/>
    </source>
</evidence>
<proteinExistence type="predicted"/>
<reference evidence="2 3" key="1">
    <citation type="journal article" date="2010" name="Stand. Genomic Sci.">
        <title>Complete genome sequence of Desulfarculus baarsii type strain (2st14).</title>
        <authorList>
            <person name="Sun H."/>
            <person name="Spring S."/>
            <person name="Lapidus A."/>
            <person name="Davenport K."/>
            <person name="Del Rio T.G."/>
            <person name="Tice H."/>
            <person name="Nolan M."/>
            <person name="Copeland A."/>
            <person name="Cheng J.F."/>
            <person name="Lucas S."/>
            <person name="Tapia R."/>
            <person name="Goodwin L."/>
            <person name="Pitluck S."/>
            <person name="Ivanova N."/>
            <person name="Pagani I."/>
            <person name="Mavromatis K."/>
            <person name="Ovchinnikova G."/>
            <person name="Pati A."/>
            <person name="Chen A."/>
            <person name="Palaniappan K."/>
            <person name="Hauser L."/>
            <person name="Chang Y.J."/>
            <person name="Jeffries C.D."/>
            <person name="Detter J.C."/>
            <person name="Han C."/>
            <person name="Rohde M."/>
            <person name="Brambilla E."/>
            <person name="Goker M."/>
            <person name="Woyke T."/>
            <person name="Bristow J."/>
            <person name="Eisen J.A."/>
            <person name="Markowitz V."/>
            <person name="Hugenholtz P."/>
            <person name="Kyrpides N.C."/>
            <person name="Klenk H.P."/>
            <person name="Land M."/>
        </authorList>
    </citation>
    <scope>NUCLEOTIDE SEQUENCE [LARGE SCALE GENOMIC DNA]</scope>
    <source>
        <strain evidence="3">ATCC 33931 / DSM 2075 / LMG 7858 / VKM B-1802 / 2st14</strain>
    </source>
</reference>
<dbReference type="Proteomes" id="UP000009047">
    <property type="component" value="Chromosome"/>
</dbReference>
<name>E1QEZ6_DESB2</name>
<dbReference type="eggNOG" id="COG2258">
    <property type="taxonomic scope" value="Bacteria"/>
</dbReference>
<organism evidence="2 3">
    <name type="scientific">Desulfarculus baarsii (strain ATCC 33931 / DSM 2075 / LMG 7858 / VKM B-1802 / 2st14)</name>
    <dbReference type="NCBI Taxonomy" id="644282"/>
    <lineage>
        <taxon>Bacteria</taxon>
        <taxon>Pseudomonadati</taxon>
        <taxon>Thermodesulfobacteriota</taxon>
        <taxon>Desulfarculia</taxon>
        <taxon>Desulfarculales</taxon>
        <taxon>Desulfarculaceae</taxon>
        <taxon>Desulfarculus</taxon>
    </lineage>
</organism>
<feature type="domain" description="MOSC" evidence="1">
    <location>
        <begin position="19"/>
        <end position="144"/>
    </location>
</feature>
<dbReference type="PROSITE" id="PS51340">
    <property type="entry name" value="MOSC"/>
    <property type="match status" value="1"/>
</dbReference>
<protein>
    <submittedName>
        <fullName evidence="2">MOSC domain containing protein</fullName>
    </submittedName>
</protein>
<accession>E1QEZ6</accession>
<dbReference type="AlphaFoldDB" id="E1QEZ6"/>
<dbReference type="Gene3D" id="2.40.33.20">
    <property type="entry name" value="PK beta-barrel domain-like"/>
    <property type="match status" value="1"/>
</dbReference>
<dbReference type="OrthoDB" id="9784492at2"/>
<dbReference type="PANTHER" id="PTHR36930:SF1">
    <property type="entry name" value="MOSC DOMAIN-CONTAINING PROTEIN"/>
    <property type="match status" value="1"/>
</dbReference>